<dbReference type="InterPro" id="IPR019888">
    <property type="entry name" value="Tscrpt_reg_AsnC-like"/>
</dbReference>
<dbReference type="Proteomes" id="UP000403266">
    <property type="component" value="Unassembled WGS sequence"/>
</dbReference>
<keyword evidence="2" id="KW-0238">DNA-binding</keyword>
<keyword evidence="6" id="KW-1185">Reference proteome</keyword>
<name>A0A5N7MYM8_9HYPH</name>
<dbReference type="Pfam" id="PF13412">
    <property type="entry name" value="HTH_24"/>
    <property type="match status" value="1"/>
</dbReference>
<dbReference type="InterPro" id="IPR036390">
    <property type="entry name" value="WH_DNA-bd_sf"/>
</dbReference>
<dbReference type="PANTHER" id="PTHR30154">
    <property type="entry name" value="LEUCINE-RESPONSIVE REGULATORY PROTEIN"/>
    <property type="match status" value="1"/>
</dbReference>
<feature type="domain" description="HTH asnC-type" evidence="4">
    <location>
        <begin position="3"/>
        <end position="64"/>
    </location>
</feature>
<dbReference type="SMART" id="SM00344">
    <property type="entry name" value="HTH_ASNC"/>
    <property type="match status" value="1"/>
</dbReference>
<dbReference type="Gene3D" id="1.10.10.10">
    <property type="entry name" value="Winged helix-like DNA-binding domain superfamily/Winged helix DNA-binding domain"/>
    <property type="match status" value="1"/>
</dbReference>
<evidence type="ECO:0000313" key="6">
    <source>
        <dbReference type="Proteomes" id="UP000403266"/>
    </source>
</evidence>
<keyword evidence="3" id="KW-0804">Transcription</keyword>
<evidence type="ECO:0000256" key="1">
    <source>
        <dbReference type="ARBA" id="ARBA00023015"/>
    </source>
</evidence>
<dbReference type="InterPro" id="IPR011008">
    <property type="entry name" value="Dimeric_a/b-barrel"/>
</dbReference>
<dbReference type="InterPro" id="IPR011991">
    <property type="entry name" value="ArsR-like_HTH"/>
</dbReference>
<evidence type="ECO:0000259" key="4">
    <source>
        <dbReference type="PROSITE" id="PS50956"/>
    </source>
</evidence>
<dbReference type="InterPro" id="IPR019887">
    <property type="entry name" value="Tscrpt_reg_AsnC/Lrp_C"/>
</dbReference>
<dbReference type="GO" id="GO:0043200">
    <property type="term" value="P:response to amino acid"/>
    <property type="evidence" value="ECO:0007669"/>
    <property type="project" value="TreeGrafter"/>
</dbReference>
<dbReference type="RefSeq" id="WP_152718259.1">
    <property type="nucleotide sequence ID" value="NZ_VOSJ01000580.1"/>
</dbReference>
<dbReference type="InterPro" id="IPR000485">
    <property type="entry name" value="AsnC-type_HTH_dom"/>
</dbReference>
<comment type="caution">
    <text evidence="5">The sequence shown here is derived from an EMBL/GenBank/DDBJ whole genome shotgun (WGS) entry which is preliminary data.</text>
</comment>
<dbReference type="SUPFAM" id="SSF46785">
    <property type="entry name" value="Winged helix' DNA-binding domain"/>
    <property type="match status" value="1"/>
</dbReference>
<dbReference type="GO" id="GO:0043565">
    <property type="term" value="F:sequence-specific DNA binding"/>
    <property type="evidence" value="ECO:0007669"/>
    <property type="project" value="InterPro"/>
</dbReference>
<protein>
    <submittedName>
        <fullName evidence="5">Lrp/AsnC family transcriptional regulator</fullName>
    </submittedName>
</protein>
<dbReference type="AlphaFoldDB" id="A0A5N7MYM8"/>
<dbReference type="Pfam" id="PF01037">
    <property type="entry name" value="AsnC_trans_reg"/>
    <property type="match status" value="1"/>
</dbReference>
<accession>A0A5N7MYM8</accession>
<sequence length="245" mass="27876">MKLDKIDFKILAALQRDGRMTKIRLAEAVNLSPTACWERLSRLEKSGVITGYTVRINIDKLARRTAVLVEIMLRSHQQSDFDRFEEAILKEPAIVSCNATGGGVDYILNIVSEDIDAYQRLIDKLLRLNLGIERYFTYVITKNVKTSDPLPSIAIRRCGLTKLVAAPPRLPNTFGMGELEVKHAIDERIWPCRPPVPVRELVVCDLSGAPKQVGKSDYQKSRNDRFWHFPEVERTSAVNRNTRRS</sequence>
<dbReference type="EMBL" id="VOSK01000540">
    <property type="protein sequence ID" value="MPR31094.1"/>
    <property type="molecule type" value="Genomic_DNA"/>
</dbReference>
<dbReference type="PRINTS" id="PR00033">
    <property type="entry name" value="HTHASNC"/>
</dbReference>
<dbReference type="OrthoDB" id="9803143at2"/>
<evidence type="ECO:0000256" key="3">
    <source>
        <dbReference type="ARBA" id="ARBA00023163"/>
    </source>
</evidence>
<organism evidence="5 6">
    <name type="scientific">Microvirga tunisiensis</name>
    <dbReference type="NCBI Taxonomy" id="2108360"/>
    <lineage>
        <taxon>Bacteria</taxon>
        <taxon>Pseudomonadati</taxon>
        <taxon>Pseudomonadota</taxon>
        <taxon>Alphaproteobacteria</taxon>
        <taxon>Hyphomicrobiales</taxon>
        <taxon>Methylobacteriaceae</taxon>
        <taxon>Microvirga</taxon>
    </lineage>
</organism>
<dbReference type="InterPro" id="IPR036388">
    <property type="entry name" value="WH-like_DNA-bd_sf"/>
</dbReference>
<evidence type="ECO:0000313" key="5">
    <source>
        <dbReference type="EMBL" id="MPR31094.1"/>
    </source>
</evidence>
<dbReference type="PROSITE" id="PS50956">
    <property type="entry name" value="HTH_ASNC_2"/>
    <property type="match status" value="1"/>
</dbReference>
<dbReference type="GO" id="GO:0006355">
    <property type="term" value="P:regulation of DNA-templated transcription"/>
    <property type="evidence" value="ECO:0007669"/>
    <property type="project" value="UniProtKB-ARBA"/>
</dbReference>
<evidence type="ECO:0000256" key="2">
    <source>
        <dbReference type="ARBA" id="ARBA00023125"/>
    </source>
</evidence>
<dbReference type="PANTHER" id="PTHR30154:SF34">
    <property type="entry name" value="TRANSCRIPTIONAL REGULATOR AZLB"/>
    <property type="match status" value="1"/>
</dbReference>
<reference evidence="5 6" key="1">
    <citation type="journal article" date="2019" name="Syst. Appl. Microbiol.">
        <title>Microvirga tunisiensis sp. nov., a root nodule symbiotic bacterium isolated from Lupinus micranthus and L. luteus grown in Northern Tunisia.</title>
        <authorList>
            <person name="Msaddak A."/>
            <person name="Rejili M."/>
            <person name="Duran D."/>
            <person name="Mars M."/>
            <person name="Palacios J.M."/>
            <person name="Ruiz-Argueso T."/>
            <person name="Rey L."/>
            <person name="Imperial J."/>
        </authorList>
    </citation>
    <scope>NUCLEOTIDE SEQUENCE [LARGE SCALE GENOMIC DNA]</scope>
    <source>
        <strain evidence="5 6">Lmie10</strain>
    </source>
</reference>
<dbReference type="GO" id="GO:0005829">
    <property type="term" value="C:cytosol"/>
    <property type="evidence" value="ECO:0007669"/>
    <property type="project" value="TreeGrafter"/>
</dbReference>
<dbReference type="CDD" id="cd00090">
    <property type="entry name" value="HTH_ARSR"/>
    <property type="match status" value="1"/>
</dbReference>
<dbReference type="Gene3D" id="3.30.70.920">
    <property type="match status" value="1"/>
</dbReference>
<gene>
    <name evidence="5" type="ORF">FS320_40875</name>
</gene>
<dbReference type="SUPFAM" id="SSF54909">
    <property type="entry name" value="Dimeric alpha+beta barrel"/>
    <property type="match status" value="1"/>
</dbReference>
<proteinExistence type="predicted"/>
<keyword evidence="1" id="KW-0805">Transcription regulation</keyword>